<dbReference type="EMBL" id="CM043017">
    <property type="protein sequence ID" value="KAI4464684.1"/>
    <property type="molecule type" value="Genomic_DNA"/>
</dbReference>
<reference evidence="1" key="1">
    <citation type="submission" date="2022-04" db="EMBL/GenBank/DDBJ databases">
        <title>Chromosome-scale genome assembly of Holotrichia oblita Faldermann.</title>
        <authorList>
            <person name="Rongchong L."/>
        </authorList>
    </citation>
    <scope>NUCLEOTIDE SEQUENCE</scope>
    <source>
        <strain evidence="1">81SQS9</strain>
    </source>
</reference>
<keyword evidence="2" id="KW-1185">Reference proteome</keyword>
<organism evidence="1 2">
    <name type="scientific">Holotrichia oblita</name>
    <name type="common">Chafer beetle</name>
    <dbReference type="NCBI Taxonomy" id="644536"/>
    <lineage>
        <taxon>Eukaryota</taxon>
        <taxon>Metazoa</taxon>
        <taxon>Ecdysozoa</taxon>
        <taxon>Arthropoda</taxon>
        <taxon>Hexapoda</taxon>
        <taxon>Insecta</taxon>
        <taxon>Pterygota</taxon>
        <taxon>Neoptera</taxon>
        <taxon>Endopterygota</taxon>
        <taxon>Coleoptera</taxon>
        <taxon>Polyphaga</taxon>
        <taxon>Scarabaeiformia</taxon>
        <taxon>Scarabaeidae</taxon>
        <taxon>Melolonthinae</taxon>
        <taxon>Holotrichia</taxon>
    </lineage>
</organism>
<evidence type="ECO:0000313" key="1">
    <source>
        <dbReference type="EMBL" id="KAI4464684.1"/>
    </source>
</evidence>
<accession>A0ACB9TD24</accession>
<gene>
    <name evidence="1" type="ORF">MML48_3g00017129</name>
</gene>
<proteinExistence type="predicted"/>
<name>A0ACB9TD24_HOLOL</name>
<dbReference type="Proteomes" id="UP001056778">
    <property type="component" value="Chromosome 3"/>
</dbReference>
<comment type="caution">
    <text evidence="1">The sequence shown here is derived from an EMBL/GenBank/DDBJ whole genome shotgun (WGS) entry which is preliminary data.</text>
</comment>
<protein>
    <submittedName>
        <fullName evidence="1">Maestro-related heat domain-containing</fullName>
    </submittedName>
</protein>
<sequence>MDFDDRLKLDNFQQPTTYANDYRQYYPASGKRYRWPKATEEEQIKLPPEFYEQDTETFYPFKKEHHVPFNLLWRPRPIVETNPNTSYPKHLKKEEDICKDEAIKTRPRLYISPAISMDDIPEKEMREMICKGVYQTEWRRAEEEVWKYLKKSKREVFDSVKDADRGIEYTCDLYPSIPEEWRNSSTKWDHKQTRAMVDPTKQFWLNHKLEPKSEGNPLEKLVPPEVKQEIADLIENENLRLPHDKVKPGYAGYQAKLSKGVTLAKSDFPVTHPSMTVSQAISIRWGDSY</sequence>
<evidence type="ECO:0000313" key="2">
    <source>
        <dbReference type="Proteomes" id="UP001056778"/>
    </source>
</evidence>